<comment type="caution">
    <text evidence="9">Lacks conserved residue(s) required for the propagation of feature annotation.</text>
</comment>
<dbReference type="HAMAP" id="MF_00336">
    <property type="entry name" value="BioD"/>
    <property type="match status" value="1"/>
</dbReference>
<sequence>MSLRLVVTGTDTGIGKTVFAAGLTAALGASYWKPVQSGLEEETDSETVTRLARLSAERVIPEAWRLRTPASPHLAAELDGVAIDPDALNPPDVAGPLVIEGAGGLLVPLTRRVLTVDLFARWGLPVVLVARTALGTINHTLLSLEALRARGVPVAGVAFVGDEHPDNARAIAEFSGAPVLGRLPILPELTPERLTEAFAAGFDLSSLAR</sequence>
<comment type="catalytic activity">
    <reaction evidence="9">
        <text>(7R,8S)-7,8-diammoniononanoate + CO2 + ATP = (4R,5S)-dethiobiotin + ADP + phosphate + 3 H(+)</text>
        <dbReference type="Rhea" id="RHEA:15805"/>
        <dbReference type="ChEBI" id="CHEBI:15378"/>
        <dbReference type="ChEBI" id="CHEBI:16526"/>
        <dbReference type="ChEBI" id="CHEBI:30616"/>
        <dbReference type="ChEBI" id="CHEBI:43474"/>
        <dbReference type="ChEBI" id="CHEBI:149469"/>
        <dbReference type="ChEBI" id="CHEBI:149473"/>
        <dbReference type="ChEBI" id="CHEBI:456216"/>
        <dbReference type="EC" id="6.3.3.3"/>
    </reaction>
</comment>
<dbReference type="PIRSF" id="PIRSF006755">
    <property type="entry name" value="DTB_synth"/>
    <property type="match status" value="1"/>
</dbReference>
<keyword evidence="11" id="KW-1185">Reference proteome</keyword>
<comment type="caution">
    <text evidence="10">The sequence shown here is derived from an EMBL/GenBank/DDBJ whole genome shotgun (WGS) entry which is preliminary data.</text>
</comment>
<dbReference type="AlphaFoldDB" id="A0A7W6D6S0"/>
<accession>A0A7W6D6S0</accession>
<proteinExistence type="inferred from homology"/>
<comment type="cofactor">
    <cofactor evidence="9">
        <name>Mg(2+)</name>
        <dbReference type="ChEBI" id="CHEBI:18420"/>
    </cofactor>
</comment>
<dbReference type="GO" id="GO:0005524">
    <property type="term" value="F:ATP binding"/>
    <property type="evidence" value="ECO:0007669"/>
    <property type="project" value="UniProtKB-UniRule"/>
</dbReference>
<comment type="similarity">
    <text evidence="9">Belongs to the dethiobiotin synthetase family.</text>
</comment>
<keyword evidence="2 9" id="KW-0436">Ligase</keyword>
<evidence type="ECO:0000313" key="10">
    <source>
        <dbReference type="EMBL" id="MBB3973259.1"/>
    </source>
</evidence>
<keyword evidence="6 9" id="KW-0067">ATP-binding</keyword>
<feature type="active site" evidence="9">
    <location>
        <position position="33"/>
    </location>
</feature>
<keyword evidence="7 9" id="KW-0460">Magnesium</keyword>
<comment type="pathway">
    <text evidence="9">Cofactor biosynthesis; biotin biosynthesis; biotin from 7,8-diaminononanoate: step 1/2.</text>
</comment>
<dbReference type="EMBL" id="JACIDR010000002">
    <property type="protein sequence ID" value="MBB3973259.1"/>
    <property type="molecule type" value="Genomic_DNA"/>
</dbReference>
<dbReference type="Proteomes" id="UP000528964">
    <property type="component" value="Unassembled WGS sequence"/>
</dbReference>
<keyword evidence="1 9" id="KW-0963">Cytoplasm</keyword>
<evidence type="ECO:0000256" key="4">
    <source>
        <dbReference type="ARBA" id="ARBA00022741"/>
    </source>
</evidence>
<dbReference type="InterPro" id="IPR004472">
    <property type="entry name" value="DTB_synth_BioD"/>
</dbReference>
<dbReference type="NCBIfam" id="TIGR00347">
    <property type="entry name" value="bioD"/>
    <property type="match status" value="1"/>
</dbReference>
<evidence type="ECO:0000256" key="2">
    <source>
        <dbReference type="ARBA" id="ARBA00022598"/>
    </source>
</evidence>
<dbReference type="Pfam" id="PF13500">
    <property type="entry name" value="AAA_26"/>
    <property type="match status" value="1"/>
</dbReference>
<dbReference type="Gene3D" id="3.40.50.300">
    <property type="entry name" value="P-loop containing nucleotide triphosphate hydrolases"/>
    <property type="match status" value="1"/>
</dbReference>
<feature type="binding site" evidence="9">
    <location>
        <begin position="13"/>
        <end position="18"/>
    </location>
    <ligand>
        <name>ATP</name>
        <dbReference type="ChEBI" id="CHEBI:30616"/>
    </ligand>
</feature>
<dbReference type="UniPathway" id="UPA00078">
    <property type="reaction ID" value="UER00161"/>
</dbReference>
<evidence type="ECO:0000256" key="5">
    <source>
        <dbReference type="ARBA" id="ARBA00022756"/>
    </source>
</evidence>
<dbReference type="SUPFAM" id="SSF52540">
    <property type="entry name" value="P-loop containing nucleoside triphosphate hydrolases"/>
    <property type="match status" value="1"/>
</dbReference>
<dbReference type="GO" id="GO:0000287">
    <property type="term" value="F:magnesium ion binding"/>
    <property type="evidence" value="ECO:0007669"/>
    <property type="project" value="UniProtKB-UniRule"/>
</dbReference>
<protein>
    <recommendedName>
        <fullName evidence="9">ATP-dependent dethiobiotin synthetase BioD</fullName>
        <ecNumber evidence="9">6.3.3.3</ecNumber>
    </recommendedName>
    <alternativeName>
        <fullName evidence="9">DTB synthetase</fullName>
        <shortName evidence="9">DTBS</shortName>
    </alternativeName>
    <alternativeName>
        <fullName evidence="9">Dethiobiotin synthase</fullName>
    </alternativeName>
</protein>
<feature type="binding site" evidence="9">
    <location>
        <position position="100"/>
    </location>
    <ligand>
        <name>Mg(2+)</name>
        <dbReference type="ChEBI" id="CHEBI:18420"/>
    </ligand>
</feature>
<dbReference type="GO" id="GO:0005829">
    <property type="term" value="C:cytosol"/>
    <property type="evidence" value="ECO:0007669"/>
    <property type="project" value="TreeGrafter"/>
</dbReference>
<dbReference type="PANTHER" id="PTHR43210">
    <property type="entry name" value="DETHIOBIOTIN SYNTHETASE"/>
    <property type="match status" value="1"/>
</dbReference>
<feature type="binding site" evidence="9">
    <location>
        <begin position="100"/>
        <end position="103"/>
    </location>
    <ligand>
        <name>ATP</name>
        <dbReference type="ChEBI" id="CHEBI:30616"/>
    </ligand>
</feature>
<comment type="function">
    <text evidence="9">Catalyzes a mechanistically unusual reaction, the ATP-dependent insertion of CO2 between the N7 and N8 nitrogen atoms of 7,8-diaminopelargonic acid (DAPA, also called 7,8-diammoniononanoate) to form a ureido ring.</text>
</comment>
<evidence type="ECO:0000313" key="11">
    <source>
        <dbReference type="Proteomes" id="UP000528964"/>
    </source>
</evidence>
<organism evidence="10 11">
    <name type="scientific">Hansschlegelia beijingensis</name>
    <dbReference type="NCBI Taxonomy" id="1133344"/>
    <lineage>
        <taxon>Bacteria</taxon>
        <taxon>Pseudomonadati</taxon>
        <taxon>Pseudomonadota</taxon>
        <taxon>Alphaproteobacteria</taxon>
        <taxon>Hyphomicrobiales</taxon>
        <taxon>Methylopilaceae</taxon>
        <taxon>Hansschlegelia</taxon>
    </lineage>
</organism>
<evidence type="ECO:0000256" key="7">
    <source>
        <dbReference type="ARBA" id="ARBA00022842"/>
    </source>
</evidence>
<feature type="binding site" evidence="9">
    <location>
        <begin position="184"/>
        <end position="186"/>
    </location>
    <ligand>
        <name>ATP</name>
        <dbReference type="ChEBI" id="CHEBI:30616"/>
    </ligand>
</feature>
<keyword evidence="5 9" id="KW-0093">Biotin biosynthesis</keyword>
<comment type="catalytic activity">
    <reaction evidence="8">
        <text>(7R,8S)-8-amino-7-(carboxyamino)nonanoate + ATP = (4R,5S)-dethiobiotin + ADP + phosphate + H(+)</text>
        <dbReference type="Rhea" id="RHEA:63684"/>
        <dbReference type="ChEBI" id="CHEBI:15378"/>
        <dbReference type="ChEBI" id="CHEBI:30616"/>
        <dbReference type="ChEBI" id="CHEBI:43474"/>
        <dbReference type="ChEBI" id="CHEBI:149470"/>
        <dbReference type="ChEBI" id="CHEBI:149473"/>
        <dbReference type="ChEBI" id="CHEBI:456216"/>
    </reaction>
</comment>
<dbReference type="GO" id="GO:0009102">
    <property type="term" value="P:biotin biosynthetic process"/>
    <property type="evidence" value="ECO:0007669"/>
    <property type="project" value="UniProtKB-UniRule"/>
</dbReference>
<gene>
    <name evidence="9" type="primary">bioD</name>
    <name evidence="10" type="ORF">GGR24_001916</name>
</gene>
<evidence type="ECO:0000256" key="8">
    <source>
        <dbReference type="ARBA" id="ARBA00047386"/>
    </source>
</evidence>
<keyword evidence="4 9" id="KW-0547">Nucleotide-binding</keyword>
<reference evidence="10 11" key="1">
    <citation type="submission" date="2020-08" db="EMBL/GenBank/DDBJ databases">
        <title>Genomic Encyclopedia of Type Strains, Phase IV (KMG-IV): sequencing the most valuable type-strain genomes for metagenomic binning, comparative biology and taxonomic classification.</title>
        <authorList>
            <person name="Goeker M."/>
        </authorList>
    </citation>
    <scope>NUCLEOTIDE SEQUENCE [LARGE SCALE GENOMIC DNA]</scope>
    <source>
        <strain evidence="10 11">DSM 25481</strain>
    </source>
</reference>
<comment type="subunit">
    <text evidence="9">Homodimer.</text>
</comment>
<dbReference type="RefSeq" id="WP_183395099.1">
    <property type="nucleotide sequence ID" value="NZ_JACIDR010000002.1"/>
</dbReference>
<dbReference type="InterPro" id="IPR027417">
    <property type="entry name" value="P-loop_NTPase"/>
</dbReference>
<dbReference type="CDD" id="cd03109">
    <property type="entry name" value="DTBS"/>
    <property type="match status" value="1"/>
</dbReference>
<evidence type="ECO:0000256" key="1">
    <source>
        <dbReference type="ARBA" id="ARBA00022490"/>
    </source>
</evidence>
<evidence type="ECO:0000256" key="9">
    <source>
        <dbReference type="HAMAP-Rule" id="MF_00336"/>
    </source>
</evidence>
<keyword evidence="3 9" id="KW-0479">Metal-binding</keyword>
<dbReference type="PANTHER" id="PTHR43210:SF2">
    <property type="entry name" value="ATP-DEPENDENT DETHIOBIOTIN SYNTHETASE BIOD 2"/>
    <property type="match status" value="1"/>
</dbReference>
<comment type="subcellular location">
    <subcellularLocation>
        <location evidence="9">Cytoplasm</location>
    </subcellularLocation>
</comment>
<name>A0A7W6D6S0_9HYPH</name>
<dbReference type="EC" id="6.3.3.3" evidence="9"/>
<evidence type="ECO:0000256" key="6">
    <source>
        <dbReference type="ARBA" id="ARBA00022840"/>
    </source>
</evidence>
<feature type="binding site" evidence="9">
    <location>
        <position position="17"/>
    </location>
    <ligand>
        <name>Mg(2+)</name>
        <dbReference type="ChEBI" id="CHEBI:18420"/>
    </ligand>
</feature>
<feature type="binding site" evidence="9">
    <location>
        <position position="37"/>
    </location>
    <ligand>
        <name>substrate</name>
    </ligand>
</feature>
<dbReference type="GO" id="GO:0004141">
    <property type="term" value="F:dethiobiotin synthase activity"/>
    <property type="evidence" value="ECO:0007669"/>
    <property type="project" value="UniProtKB-UniRule"/>
</dbReference>
<evidence type="ECO:0000256" key="3">
    <source>
        <dbReference type="ARBA" id="ARBA00022723"/>
    </source>
</evidence>